<feature type="compositionally biased region" description="Acidic residues" evidence="1">
    <location>
        <begin position="295"/>
        <end position="308"/>
    </location>
</feature>
<feature type="region of interest" description="Disordered" evidence="1">
    <location>
        <begin position="183"/>
        <end position="221"/>
    </location>
</feature>
<protein>
    <submittedName>
        <fullName evidence="2">Uncharacterized protein</fullName>
    </submittedName>
</protein>
<gene>
    <name evidence="2" type="ORF">DXG03_003902</name>
</gene>
<keyword evidence="3" id="KW-1185">Reference proteome</keyword>
<feature type="compositionally biased region" description="Pro residues" evidence="1">
    <location>
        <begin position="324"/>
        <end position="333"/>
    </location>
</feature>
<feature type="compositionally biased region" description="Low complexity" evidence="1">
    <location>
        <begin position="412"/>
        <end position="431"/>
    </location>
</feature>
<evidence type="ECO:0000313" key="3">
    <source>
        <dbReference type="Proteomes" id="UP000775547"/>
    </source>
</evidence>
<evidence type="ECO:0000256" key="1">
    <source>
        <dbReference type="SAM" id="MobiDB-lite"/>
    </source>
</evidence>
<reference evidence="2" key="1">
    <citation type="submission" date="2020-07" db="EMBL/GenBank/DDBJ databases">
        <authorList>
            <person name="Nieuwenhuis M."/>
            <person name="Van De Peppel L.J.J."/>
        </authorList>
    </citation>
    <scope>NUCLEOTIDE SEQUENCE</scope>
    <source>
        <strain evidence="2">AP01</strain>
        <tissue evidence="2">Mycelium</tissue>
    </source>
</reference>
<feature type="region of interest" description="Disordered" evidence="1">
    <location>
        <begin position="412"/>
        <end position="433"/>
    </location>
</feature>
<accession>A0A9P7KEX8</accession>
<organism evidence="2 3">
    <name type="scientific">Asterophora parasitica</name>
    <dbReference type="NCBI Taxonomy" id="117018"/>
    <lineage>
        <taxon>Eukaryota</taxon>
        <taxon>Fungi</taxon>
        <taxon>Dikarya</taxon>
        <taxon>Basidiomycota</taxon>
        <taxon>Agaricomycotina</taxon>
        <taxon>Agaricomycetes</taxon>
        <taxon>Agaricomycetidae</taxon>
        <taxon>Agaricales</taxon>
        <taxon>Tricholomatineae</taxon>
        <taxon>Lyophyllaceae</taxon>
        <taxon>Asterophora</taxon>
    </lineage>
</organism>
<feature type="compositionally biased region" description="Low complexity" evidence="1">
    <location>
        <begin position="334"/>
        <end position="346"/>
    </location>
</feature>
<comment type="caution">
    <text evidence="2">The sequence shown here is derived from an EMBL/GenBank/DDBJ whole genome shotgun (WGS) entry which is preliminary data.</text>
</comment>
<feature type="region of interest" description="Disordered" evidence="1">
    <location>
        <begin position="278"/>
        <end position="355"/>
    </location>
</feature>
<dbReference type="Proteomes" id="UP000775547">
    <property type="component" value="Unassembled WGS sequence"/>
</dbReference>
<sequence>MASLSDQIDRLSRNTRAIRATAAHTAASVVGPFTNAVLTANLGDLIRDIDPSELGLFSLQSSSAPTKPDEISRAEFTGATPLRRNPQRRDDTAKPKEVEPEIYAEAALKCIDRYNAIRPMPRAHSQVSAILERLTLVRENIQSLTETLQQAQSAEGPSLKTLINDEEGRVQKLQARLLELNERKKNATSKAGMRPIQAGLKSKPKVPPAPHPPSSPQEDNFWSTPAAAARTLRFTDNLMDEQVDLGDITTTSFMSPIPPSKSDLSPLITADDPVILAPSMPLNLGEDQGAGDGYSDLEPDDERSEGEDEKTVVYRKAPPESETPEPPHPPRPASPAVEPVPETPTSAPSDPAVKQAKVRINSEVERVMARIWATIGDIIMPGHPFDISGRGTGSKPPRAKETIAHLQMLSALSPSPTSPSASSVSSLSAGVPAPPTPQQILTAHLILGLLGTSPQFSLPLNKAKDLLAAKASAGGGAGAVAQGTTRILYGCVAKRLVKIERGGGEQVVKFDV</sequence>
<feature type="compositionally biased region" description="Pro residues" evidence="1">
    <location>
        <begin position="205"/>
        <end position="215"/>
    </location>
</feature>
<dbReference type="EMBL" id="JABCKV010000023">
    <property type="protein sequence ID" value="KAG5646305.1"/>
    <property type="molecule type" value="Genomic_DNA"/>
</dbReference>
<dbReference type="OrthoDB" id="3262547at2759"/>
<evidence type="ECO:0000313" key="2">
    <source>
        <dbReference type="EMBL" id="KAG5646305.1"/>
    </source>
</evidence>
<reference evidence="2" key="2">
    <citation type="submission" date="2021-10" db="EMBL/GenBank/DDBJ databases">
        <title>Phylogenomics reveals ancestral predisposition of the termite-cultivated fungus Termitomyces towards a domesticated lifestyle.</title>
        <authorList>
            <person name="Auxier B."/>
            <person name="Grum-Grzhimaylo A."/>
            <person name="Cardenas M.E."/>
            <person name="Lodge J.D."/>
            <person name="Laessoe T."/>
            <person name="Pedersen O."/>
            <person name="Smith M.E."/>
            <person name="Kuyper T.W."/>
            <person name="Franco-Molano E.A."/>
            <person name="Baroni T.J."/>
            <person name="Aanen D.K."/>
        </authorList>
    </citation>
    <scope>NUCLEOTIDE SEQUENCE</scope>
    <source>
        <strain evidence="2">AP01</strain>
        <tissue evidence="2">Mycelium</tissue>
    </source>
</reference>
<dbReference type="AlphaFoldDB" id="A0A9P7KEX8"/>
<proteinExistence type="predicted"/>
<name>A0A9P7KEX8_9AGAR</name>